<proteinExistence type="predicted"/>
<organism evidence="2 3">
    <name type="scientific">Periconia macrospinosa</name>
    <dbReference type="NCBI Taxonomy" id="97972"/>
    <lineage>
        <taxon>Eukaryota</taxon>
        <taxon>Fungi</taxon>
        <taxon>Dikarya</taxon>
        <taxon>Ascomycota</taxon>
        <taxon>Pezizomycotina</taxon>
        <taxon>Dothideomycetes</taxon>
        <taxon>Pleosporomycetidae</taxon>
        <taxon>Pleosporales</taxon>
        <taxon>Massarineae</taxon>
        <taxon>Periconiaceae</taxon>
        <taxon>Periconia</taxon>
    </lineage>
</organism>
<keyword evidence="3" id="KW-1185">Reference proteome</keyword>
<dbReference type="EMBL" id="KZ805405">
    <property type="protein sequence ID" value="PVH98807.1"/>
    <property type="molecule type" value="Genomic_DNA"/>
</dbReference>
<gene>
    <name evidence="2" type="ORF">DM02DRAFT_28132</name>
</gene>
<reference evidence="2 3" key="1">
    <citation type="journal article" date="2018" name="Sci. Rep.">
        <title>Comparative genomics provides insights into the lifestyle and reveals functional heterogeneity of dark septate endophytic fungi.</title>
        <authorList>
            <person name="Knapp D.G."/>
            <person name="Nemeth J.B."/>
            <person name="Barry K."/>
            <person name="Hainaut M."/>
            <person name="Henrissat B."/>
            <person name="Johnson J."/>
            <person name="Kuo A."/>
            <person name="Lim J.H.P."/>
            <person name="Lipzen A."/>
            <person name="Nolan M."/>
            <person name="Ohm R.A."/>
            <person name="Tamas L."/>
            <person name="Grigoriev I.V."/>
            <person name="Spatafora J.W."/>
            <person name="Nagy L.G."/>
            <person name="Kovacs G.M."/>
        </authorList>
    </citation>
    <scope>NUCLEOTIDE SEQUENCE [LARGE SCALE GENOMIC DNA]</scope>
    <source>
        <strain evidence="2 3">DSE2036</strain>
    </source>
</reference>
<evidence type="ECO:0000313" key="3">
    <source>
        <dbReference type="Proteomes" id="UP000244855"/>
    </source>
</evidence>
<evidence type="ECO:0000313" key="2">
    <source>
        <dbReference type="EMBL" id="PVH98807.1"/>
    </source>
</evidence>
<protein>
    <submittedName>
        <fullName evidence="2">Uncharacterized protein</fullName>
    </submittedName>
</protein>
<evidence type="ECO:0000256" key="1">
    <source>
        <dbReference type="SAM" id="MobiDB-lite"/>
    </source>
</evidence>
<accession>A0A2V1DKS9</accession>
<feature type="compositionally biased region" description="Basic and acidic residues" evidence="1">
    <location>
        <begin position="35"/>
        <end position="53"/>
    </location>
</feature>
<dbReference type="AlphaFoldDB" id="A0A2V1DKS9"/>
<feature type="region of interest" description="Disordered" evidence="1">
    <location>
        <begin position="15"/>
        <end position="61"/>
    </location>
</feature>
<name>A0A2V1DKS9_9PLEO</name>
<sequence>MLLVGYMGARAAIKGKWEGGGGGKNPDAPFLHSQTHTERADQKGNTGDKKKQQQGDVSHSCAQGKIRFDTGRTMHIISIIPVLYYTIPYHLFVCP</sequence>
<dbReference type="Proteomes" id="UP000244855">
    <property type="component" value="Unassembled WGS sequence"/>
</dbReference>